<dbReference type="OrthoDB" id="2312593at2"/>
<protein>
    <recommendedName>
        <fullName evidence="5">Extracellular protein</fullName>
    </recommendedName>
</protein>
<reference evidence="3 4" key="1">
    <citation type="journal article" date="2015" name="Genome Announc.">
        <title>Expanding the biotechnology potential of lactobacilli through comparative genomics of 213 strains and associated genera.</title>
        <authorList>
            <person name="Sun Z."/>
            <person name="Harris H.M."/>
            <person name="McCann A."/>
            <person name="Guo C."/>
            <person name="Argimon S."/>
            <person name="Zhang W."/>
            <person name="Yang X."/>
            <person name="Jeffery I.B."/>
            <person name="Cooney J.C."/>
            <person name="Kagawa T.F."/>
            <person name="Liu W."/>
            <person name="Song Y."/>
            <person name="Salvetti E."/>
            <person name="Wrobel A."/>
            <person name="Rasinkangas P."/>
            <person name="Parkhill J."/>
            <person name="Rea M.C."/>
            <person name="O'Sullivan O."/>
            <person name="Ritari J."/>
            <person name="Douillard F.P."/>
            <person name="Paul Ross R."/>
            <person name="Yang R."/>
            <person name="Briner A.E."/>
            <person name="Felis G.E."/>
            <person name="de Vos W.M."/>
            <person name="Barrangou R."/>
            <person name="Klaenhammer T.R."/>
            <person name="Caufield P.W."/>
            <person name="Cui Y."/>
            <person name="Zhang H."/>
            <person name="O'Toole P.W."/>
        </authorList>
    </citation>
    <scope>NUCLEOTIDE SEQUENCE [LARGE SCALE GENOMIC DNA]</scope>
    <source>
        <strain evidence="3 4">DSM 24716</strain>
    </source>
</reference>
<keyword evidence="2" id="KW-0732">Signal</keyword>
<dbReference type="STRING" id="993692.IV57_GL001513"/>
<comment type="caution">
    <text evidence="3">The sequence shown here is derived from an EMBL/GenBank/DDBJ whole genome shotgun (WGS) entry which is preliminary data.</text>
</comment>
<evidence type="ECO:0000256" key="1">
    <source>
        <dbReference type="SAM" id="MobiDB-lite"/>
    </source>
</evidence>
<dbReference type="PROSITE" id="PS51257">
    <property type="entry name" value="PROKAR_LIPOPROTEIN"/>
    <property type="match status" value="1"/>
</dbReference>
<feature type="region of interest" description="Disordered" evidence="1">
    <location>
        <begin position="198"/>
        <end position="217"/>
    </location>
</feature>
<feature type="chain" id="PRO_5006419926" description="Extracellular protein" evidence="2">
    <location>
        <begin position="28"/>
        <end position="959"/>
    </location>
</feature>
<accession>A0A0R2LF41</accession>
<dbReference type="EMBL" id="JQCF01000003">
    <property type="protein sequence ID" value="KRO00409.1"/>
    <property type="molecule type" value="Genomic_DNA"/>
</dbReference>
<name>A0A0R2LF41_9LACO</name>
<feature type="region of interest" description="Disordered" evidence="1">
    <location>
        <begin position="857"/>
        <end position="882"/>
    </location>
</feature>
<sequence>MRGMRIALIFASVWLLFSSCLTTTINAETTENAPMTSAGLETIIKNKDNTEVTISYVLENKKELILKTDQANMIDLSALKAELGADKVKEDADKKELILTLDKPETIDFKIMVDKKMPFLLSVLDADRNLLFDYQFNQAEKYDLILDDDDDPSEEATWTQTGKNRLSKGPILEHADGSSTQPYLYFGDYEEAVRSTATLESSWGPRGKSRQNSLTAPNSAILYAEPGSRIEDGPKSVTNHVYTSHYGDNQRMDNSVLPDDEDDTFGVPTSYTSNNIFNEIKHTDDWNGLRPGVSGPNKVGKSYAMIDTPKLYYRTDQKTGLEEQRLVYKQRAYWEDKKGRYNPEITTSIKLSFSKTGKVITSFTFKNTGKETFSNFNAFSNHDLSLNKDGNEITDPTGKKIGNFIPMRALGNERGMYFQSPNNEIRTSIYMNRQNMPHAWAARSASRSYLATKGFMYNPGILGLIAASSETYYPWKVGKSKGNSNFYDKKEKHYKFPYTPKDHRNAFYNQLDMGDKDQGKGANTRLGTNSESDPQWDAGVTMRTKPQDLAVGKTVKMEYGTMTDVPGTTFNPVVEFDNLGTDDEPQILPLDTENLTLSGNWYDFDSNHVTLYYGIDSDEEDNMHNVLFHQMQTDKEAEGGALHDFKNDIRIKGLEKGAHKIYIIAIDEDSNQSVLQEHAFKLIKPATKEPQIDVTSPSGTKKDPYAPTTDHFALNGFWSDKDSKKISTITYKIDDGEEVNYSKNLDNSKPGSLVPWRIEDLDVKKFNDFKIHTVKFKITDSDGNVGTTEFYFRHIGGGINLVAPEEIDFGQLSVSPTSQNQVKPNMQEGKVLLDDFREKGANQIGVSLSIGKFYKTDDSGTGGDDGDDGDDSGSSGDLDRDDNKESLLHNVYWDGQLVDNLNLLVGKTEDVKNQDWRETTDFTDEIVKKLKINFRAGENGAPVGKYVSRWTWNIVDSIQ</sequence>
<evidence type="ECO:0008006" key="5">
    <source>
        <dbReference type="Google" id="ProtNLM"/>
    </source>
</evidence>
<feature type="signal peptide" evidence="2">
    <location>
        <begin position="1"/>
        <end position="27"/>
    </location>
</feature>
<dbReference type="AlphaFoldDB" id="A0A0R2LF41"/>
<dbReference type="PATRIC" id="fig|993692.3.peg.1533"/>
<evidence type="ECO:0000313" key="3">
    <source>
        <dbReference type="EMBL" id="KRO00409.1"/>
    </source>
</evidence>
<dbReference type="Proteomes" id="UP000051006">
    <property type="component" value="Unassembled WGS sequence"/>
</dbReference>
<evidence type="ECO:0000313" key="4">
    <source>
        <dbReference type="Proteomes" id="UP000051006"/>
    </source>
</evidence>
<proteinExistence type="predicted"/>
<gene>
    <name evidence="3" type="ORF">IV57_GL001513</name>
</gene>
<organism evidence="3 4">
    <name type="scientific">Companilactobacillus kimchiensis</name>
    <dbReference type="NCBI Taxonomy" id="993692"/>
    <lineage>
        <taxon>Bacteria</taxon>
        <taxon>Bacillati</taxon>
        <taxon>Bacillota</taxon>
        <taxon>Bacilli</taxon>
        <taxon>Lactobacillales</taxon>
        <taxon>Lactobacillaceae</taxon>
        <taxon>Companilactobacillus</taxon>
    </lineage>
</organism>
<keyword evidence="4" id="KW-1185">Reference proteome</keyword>
<feature type="region of interest" description="Disordered" evidence="1">
    <location>
        <begin position="515"/>
        <end position="539"/>
    </location>
</feature>
<feature type="region of interest" description="Disordered" evidence="1">
    <location>
        <begin position="228"/>
        <end position="260"/>
    </location>
</feature>
<evidence type="ECO:0000256" key="2">
    <source>
        <dbReference type="SAM" id="SignalP"/>
    </source>
</evidence>